<name>A0A1J1HPQ2_9DIPT</name>
<dbReference type="EMBL" id="CVRI01000013">
    <property type="protein sequence ID" value="CRK89514.1"/>
    <property type="molecule type" value="Genomic_DNA"/>
</dbReference>
<sequence>MNILITSAYIHETHCIVFKSHYTRQISNLDSKQPQIKRSIFQKLFDLSMLKTSNISYLKFLGANGSP</sequence>
<protein>
    <submittedName>
        <fullName evidence="1">CLUMA_CG003354, isoform A</fullName>
    </submittedName>
</protein>
<dbReference type="OrthoDB" id="3990054at2759"/>
<organism evidence="1 2">
    <name type="scientific">Clunio marinus</name>
    <dbReference type="NCBI Taxonomy" id="568069"/>
    <lineage>
        <taxon>Eukaryota</taxon>
        <taxon>Metazoa</taxon>
        <taxon>Ecdysozoa</taxon>
        <taxon>Arthropoda</taxon>
        <taxon>Hexapoda</taxon>
        <taxon>Insecta</taxon>
        <taxon>Pterygota</taxon>
        <taxon>Neoptera</taxon>
        <taxon>Endopterygota</taxon>
        <taxon>Diptera</taxon>
        <taxon>Nematocera</taxon>
        <taxon>Chironomoidea</taxon>
        <taxon>Chironomidae</taxon>
        <taxon>Clunio</taxon>
    </lineage>
</organism>
<evidence type="ECO:0000313" key="1">
    <source>
        <dbReference type="EMBL" id="CRK89514.1"/>
    </source>
</evidence>
<keyword evidence="2" id="KW-1185">Reference proteome</keyword>
<accession>A0A1J1HPQ2</accession>
<proteinExistence type="predicted"/>
<reference evidence="1 2" key="1">
    <citation type="submission" date="2015-04" db="EMBL/GenBank/DDBJ databases">
        <authorList>
            <person name="Syromyatnikov M.Y."/>
            <person name="Popov V.N."/>
        </authorList>
    </citation>
    <scope>NUCLEOTIDE SEQUENCE [LARGE SCALE GENOMIC DNA]</scope>
</reference>
<dbReference type="Proteomes" id="UP000183832">
    <property type="component" value="Unassembled WGS sequence"/>
</dbReference>
<evidence type="ECO:0000313" key="2">
    <source>
        <dbReference type="Proteomes" id="UP000183832"/>
    </source>
</evidence>
<gene>
    <name evidence="1" type="ORF">CLUMA_CG003354</name>
</gene>
<dbReference type="AlphaFoldDB" id="A0A1J1HPQ2"/>